<dbReference type="STRING" id="82805.SAMN04487998_1097"/>
<dbReference type="PROSITE" id="PS51007">
    <property type="entry name" value="CYTC"/>
    <property type="match status" value="1"/>
</dbReference>
<evidence type="ECO:0000313" key="6">
    <source>
        <dbReference type="EMBL" id="SET07153.1"/>
    </source>
</evidence>
<dbReference type="InterPro" id="IPR036909">
    <property type="entry name" value="Cyt_c-like_dom_sf"/>
</dbReference>
<keyword evidence="2 4" id="KW-0479">Metal-binding</keyword>
<organism evidence="6 7">
    <name type="scientific">Hymenobacter actinosclerus</name>
    <dbReference type="NCBI Taxonomy" id="82805"/>
    <lineage>
        <taxon>Bacteria</taxon>
        <taxon>Pseudomonadati</taxon>
        <taxon>Bacteroidota</taxon>
        <taxon>Cytophagia</taxon>
        <taxon>Cytophagales</taxon>
        <taxon>Hymenobacteraceae</taxon>
        <taxon>Hymenobacter</taxon>
    </lineage>
</organism>
<evidence type="ECO:0000256" key="3">
    <source>
        <dbReference type="ARBA" id="ARBA00023004"/>
    </source>
</evidence>
<dbReference type="EMBL" id="FOHS01000001">
    <property type="protein sequence ID" value="SET07153.1"/>
    <property type="molecule type" value="Genomic_DNA"/>
</dbReference>
<reference evidence="7" key="1">
    <citation type="submission" date="2016-10" db="EMBL/GenBank/DDBJ databases">
        <authorList>
            <person name="Varghese N."/>
            <person name="Submissions S."/>
        </authorList>
    </citation>
    <scope>NUCLEOTIDE SEQUENCE [LARGE SCALE GENOMIC DNA]</scope>
    <source>
        <strain evidence="7">DSM 15310</strain>
    </source>
</reference>
<dbReference type="Pfam" id="PF00034">
    <property type="entry name" value="Cytochrom_C"/>
    <property type="match status" value="1"/>
</dbReference>
<evidence type="ECO:0000259" key="5">
    <source>
        <dbReference type="PROSITE" id="PS51007"/>
    </source>
</evidence>
<evidence type="ECO:0000313" key="7">
    <source>
        <dbReference type="Proteomes" id="UP000198697"/>
    </source>
</evidence>
<evidence type="ECO:0000256" key="1">
    <source>
        <dbReference type="ARBA" id="ARBA00022617"/>
    </source>
</evidence>
<dbReference type="GO" id="GO:0009055">
    <property type="term" value="F:electron transfer activity"/>
    <property type="evidence" value="ECO:0007669"/>
    <property type="project" value="InterPro"/>
</dbReference>
<gene>
    <name evidence="6" type="ORF">SAMN04487998_1097</name>
</gene>
<feature type="domain" description="Cytochrome c" evidence="5">
    <location>
        <begin position="25"/>
        <end position="116"/>
    </location>
</feature>
<dbReference type="Proteomes" id="UP000198697">
    <property type="component" value="Unassembled WGS sequence"/>
</dbReference>
<sequence>MGVADSSQATSSGAQTLVVSEVDPAAIAAGDALFKGNCAQCHALHDVVVGPALAGIGQRRPRAWTVSWVKNSSKLVASGDEYAVKIFHQYQKQQMPSFQLSNEEINQIIDYVESEQWRGMVSVVD</sequence>
<dbReference type="Gene3D" id="1.10.760.10">
    <property type="entry name" value="Cytochrome c-like domain"/>
    <property type="match status" value="1"/>
</dbReference>
<dbReference type="GO" id="GO:0020037">
    <property type="term" value="F:heme binding"/>
    <property type="evidence" value="ECO:0007669"/>
    <property type="project" value="InterPro"/>
</dbReference>
<evidence type="ECO:0000256" key="2">
    <source>
        <dbReference type="ARBA" id="ARBA00022723"/>
    </source>
</evidence>
<name>A0A1I0BJX8_9BACT</name>
<dbReference type="AlphaFoldDB" id="A0A1I0BJX8"/>
<dbReference type="OrthoDB" id="2827525at2"/>
<protein>
    <submittedName>
        <fullName evidence="6">Cytochrome c</fullName>
    </submittedName>
</protein>
<evidence type="ECO:0000256" key="4">
    <source>
        <dbReference type="PROSITE-ProRule" id="PRU00433"/>
    </source>
</evidence>
<keyword evidence="3 4" id="KW-0408">Iron</keyword>
<keyword evidence="1 4" id="KW-0349">Heme</keyword>
<dbReference type="SUPFAM" id="SSF46626">
    <property type="entry name" value="Cytochrome c"/>
    <property type="match status" value="1"/>
</dbReference>
<proteinExistence type="predicted"/>
<dbReference type="GO" id="GO:0046872">
    <property type="term" value="F:metal ion binding"/>
    <property type="evidence" value="ECO:0007669"/>
    <property type="project" value="UniProtKB-KW"/>
</dbReference>
<keyword evidence="7" id="KW-1185">Reference proteome</keyword>
<dbReference type="InterPro" id="IPR009056">
    <property type="entry name" value="Cyt_c-like_dom"/>
</dbReference>
<accession>A0A1I0BJX8</accession>